<evidence type="ECO:0000313" key="2">
    <source>
        <dbReference type="Proteomes" id="UP000258707"/>
    </source>
</evidence>
<organism evidence="1 2">
    <name type="scientific">Natrarchaeobaculum sulfurireducens</name>
    <dbReference type="NCBI Taxonomy" id="2044521"/>
    <lineage>
        <taxon>Archaea</taxon>
        <taxon>Methanobacteriati</taxon>
        <taxon>Methanobacteriota</taxon>
        <taxon>Stenosarchaea group</taxon>
        <taxon>Halobacteria</taxon>
        <taxon>Halobacteriales</taxon>
        <taxon>Natrialbaceae</taxon>
        <taxon>Natrarchaeobaculum</taxon>
    </lineage>
</organism>
<sequence>MDELAEWMDPIDEEILEVMCETHVFAPEHVDQEDVCRAPKAAHRCRELTKHGLLTKQMTGVYDITDLGRQVLDGEVAPSELEASEE</sequence>
<dbReference type="GeneID" id="37638844"/>
<dbReference type="RefSeq" id="WP_117364453.1">
    <property type="nucleotide sequence ID" value="NZ_CP024047.1"/>
</dbReference>
<reference evidence="2" key="1">
    <citation type="submission" date="2017-10" db="EMBL/GenBank/DDBJ databases">
        <title>Phenotypic and genomic properties of facultatively anaerobic sulfur-reducing natronoarchaea from hypersaline soda lakes.</title>
        <authorList>
            <person name="Sorokin D.Y."/>
            <person name="Kublanov I.V."/>
            <person name="Roman P."/>
            <person name="Sinninghe Damste J.S."/>
            <person name="Golyshin P.N."/>
            <person name="Rojo D."/>
            <person name="Ciordia S."/>
            <person name="Mena Md.C."/>
            <person name="Ferrer M."/>
            <person name="Messina E."/>
            <person name="Smedile F."/>
            <person name="La Spada G."/>
            <person name="La Cono V."/>
            <person name="Yakimov M.M."/>
        </authorList>
    </citation>
    <scope>NUCLEOTIDE SEQUENCE [LARGE SCALE GENOMIC DNA]</scope>
    <source>
        <strain evidence="2">AArc1</strain>
    </source>
</reference>
<dbReference type="AlphaFoldDB" id="A0A346PFS8"/>
<name>A0A346PFS8_9EURY</name>
<dbReference type="Gene3D" id="1.10.10.10">
    <property type="entry name" value="Winged helix-like DNA-binding domain superfamily/Winged helix DNA-binding domain"/>
    <property type="match status" value="1"/>
</dbReference>
<evidence type="ECO:0000313" key="1">
    <source>
        <dbReference type="EMBL" id="AXR78373.1"/>
    </source>
</evidence>
<dbReference type="InterPro" id="IPR036388">
    <property type="entry name" value="WH-like_DNA-bd_sf"/>
</dbReference>
<protein>
    <submittedName>
        <fullName evidence="1">Transcriptional regulator, MarR family</fullName>
    </submittedName>
</protein>
<dbReference type="Proteomes" id="UP000258707">
    <property type="component" value="Chromosome"/>
</dbReference>
<dbReference type="EMBL" id="CP024047">
    <property type="protein sequence ID" value="AXR78373.1"/>
    <property type="molecule type" value="Genomic_DNA"/>
</dbReference>
<dbReference type="KEGG" id="nan:AArc1_2055"/>
<gene>
    <name evidence="1" type="ORF">AArc1_2055</name>
</gene>
<proteinExistence type="predicted"/>
<accession>A0A346PFS8</accession>